<keyword evidence="3" id="KW-1185">Reference proteome</keyword>
<dbReference type="PANTHER" id="PTHR33820">
    <property type="entry name" value="COILED-COIL DOMAIN-CONTAINING PROTEIN 17"/>
    <property type="match status" value="1"/>
</dbReference>
<dbReference type="EMBL" id="VZUD01000027">
    <property type="protein sequence ID" value="NXV13654.1"/>
    <property type="molecule type" value="Genomic_DNA"/>
</dbReference>
<dbReference type="InterPro" id="IPR038800">
    <property type="entry name" value="CCDC17"/>
</dbReference>
<feature type="non-terminal residue" evidence="2">
    <location>
        <position position="1"/>
    </location>
</feature>
<proteinExistence type="predicted"/>
<reference evidence="2 3" key="1">
    <citation type="submission" date="2019-09" db="EMBL/GenBank/DDBJ databases">
        <title>Bird 10,000 Genomes (B10K) Project - Family phase.</title>
        <authorList>
            <person name="Zhang G."/>
        </authorList>
    </citation>
    <scope>NUCLEOTIDE SEQUENCE [LARGE SCALE GENOMIC DNA]</scope>
    <source>
        <strain evidence="2">OUT-0020</strain>
        <tissue evidence="2">Liver</tissue>
    </source>
</reference>
<dbReference type="PANTHER" id="PTHR33820:SF4">
    <property type="entry name" value="COILED-COIL DOMAIN-CONTAINING PROTEIN 17"/>
    <property type="match status" value="1"/>
</dbReference>
<name>A0A7L3RDA5_CEPGR</name>
<evidence type="ECO:0000313" key="2">
    <source>
        <dbReference type="EMBL" id="NXV13654.1"/>
    </source>
</evidence>
<feature type="region of interest" description="Disordered" evidence="1">
    <location>
        <begin position="32"/>
        <end position="51"/>
    </location>
</feature>
<feature type="non-terminal residue" evidence="2">
    <location>
        <position position="145"/>
    </location>
</feature>
<evidence type="ECO:0000313" key="3">
    <source>
        <dbReference type="Proteomes" id="UP000578766"/>
    </source>
</evidence>
<accession>A0A7L3RDA5</accession>
<sequence length="145" mass="15488">ALRMAYLRGGGHDPAILAQLLHLQAEATALEKGPAGPRRGRKAAPVVPAEPPGAAAGGLDAALLAVELENQRLEDELLALKVRRERRANAGSQVAQWHAEELAQLQAEVGMLRCHMERPRPWLLPPAILPPPVAPPALATPELFP</sequence>
<evidence type="ECO:0000256" key="1">
    <source>
        <dbReference type="SAM" id="MobiDB-lite"/>
    </source>
</evidence>
<comment type="caution">
    <text evidence="2">The sequence shown here is derived from an EMBL/GenBank/DDBJ whole genome shotgun (WGS) entry which is preliminary data.</text>
</comment>
<dbReference type="AlphaFoldDB" id="A0A7L3RDA5"/>
<dbReference type="Proteomes" id="UP000578766">
    <property type="component" value="Unassembled WGS sequence"/>
</dbReference>
<protein>
    <submittedName>
        <fullName evidence="2">CCD17 protein</fullName>
    </submittedName>
</protein>
<organism evidence="2 3">
    <name type="scientific">Cepphus grylle</name>
    <name type="common">Black guillemot</name>
    <name type="synonym">Alca grylle</name>
    <dbReference type="NCBI Taxonomy" id="28697"/>
    <lineage>
        <taxon>Eukaryota</taxon>
        <taxon>Metazoa</taxon>
        <taxon>Chordata</taxon>
        <taxon>Craniata</taxon>
        <taxon>Vertebrata</taxon>
        <taxon>Euteleostomi</taxon>
        <taxon>Archelosauria</taxon>
        <taxon>Archosauria</taxon>
        <taxon>Dinosauria</taxon>
        <taxon>Saurischia</taxon>
        <taxon>Theropoda</taxon>
        <taxon>Coelurosauria</taxon>
        <taxon>Aves</taxon>
        <taxon>Neognathae</taxon>
        <taxon>Neoaves</taxon>
        <taxon>Charadriiformes</taxon>
        <taxon>Alcidae</taxon>
        <taxon>Cepphus</taxon>
    </lineage>
</organism>
<gene>
    <name evidence="2" type="primary">Ccdc17</name>
    <name evidence="2" type="ORF">CEPGRY_R01802</name>
</gene>